<evidence type="ECO:0008006" key="4">
    <source>
        <dbReference type="Google" id="ProtNLM"/>
    </source>
</evidence>
<evidence type="ECO:0000313" key="2">
    <source>
        <dbReference type="EMBL" id="OIK25974.1"/>
    </source>
</evidence>
<evidence type="ECO:0000313" key="3">
    <source>
        <dbReference type="Proteomes" id="UP000034838"/>
    </source>
</evidence>
<keyword evidence="3" id="KW-1185">Reference proteome</keyword>
<reference evidence="2" key="1">
    <citation type="submission" date="2016-10" db="EMBL/GenBank/DDBJ databases">
        <title>Genome sequence of Streptomyces malaysiense MUSC 136.</title>
        <authorList>
            <person name="Lee L.-H."/>
            <person name="Ser H.-L."/>
        </authorList>
    </citation>
    <scope>NUCLEOTIDE SEQUENCE [LARGE SCALE GENOMIC DNA]</scope>
    <source>
        <strain evidence="2">MUSC 136</strain>
    </source>
</reference>
<evidence type="ECO:0000256" key="1">
    <source>
        <dbReference type="SAM" id="MobiDB-lite"/>
    </source>
</evidence>
<dbReference type="OrthoDB" id="3373088at2"/>
<organism evidence="2 3">
    <name type="scientific">Streptomyces malaysiense</name>
    <dbReference type="NCBI Taxonomy" id="1428626"/>
    <lineage>
        <taxon>Bacteria</taxon>
        <taxon>Bacillati</taxon>
        <taxon>Actinomycetota</taxon>
        <taxon>Actinomycetes</taxon>
        <taxon>Kitasatosporales</taxon>
        <taxon>Streptomycetaceae</taxon>
        <taxon>Streptomyces</taxon>
    </lineage>
</organism>
<name>A0A1J4Q0R3_9ACTN</name>
<gene>
    <name evidence="2" type="ORF">VT52_019755</name>
</gene>
<accession>A0A1J4Q0R3</accession>
<dbReference type="Proteomes" id="UP000034838">
    <property type="component" value="Unassembled WGS sequence"/>
</dbReference>
<feature type="region of interest" description="Disordered" evidence="1">
    <location>
        <begin position="32"/>
        <end position="51"/>
    </location>
</feature>
<proteinExistence type="predicted"/>
<dbReference type="AlphaFoldDB" id="A0A1J4Q0R3"/>
<protein>
    <recommendedName>
        <fullName evidence="4">Polysaccharide deacetylase</fullName>
    </recommendedName>
</protein>
<dbReference type="EMBL" id="LBDA02000047">
    <property type="protein sequence ID" value="OIK25974.1"/>
    <property type="molecule type" value="Genomic_DNA"/>
</dbReference>
<sequence>MPSVSAWVLAAVLLLTGCAQPVVPIERLGRKAAEGVRPHGRPLAAPPSGRALPPVVDHVATRDRVVFLTRDDADRDPRRTATPREPRLPVRRFTTGLRPLAGRPYATQRAALCARRTRLLRPPRGAYDSTTLRAAADCGVAAVVLWRATLAPAGLTYSRGPHHLRRGDIVRLAPGAPAARLLGVLRERNLTAARLEDYL</sequence>
<comment type="caution">
    <text evidence="2">The sequence shown here is derived from an EMBL/GenBank/DDBJ whole genome shotgun (WGS) entry which is preliminary data.</text>
</comment>